<dbReference type="EMBL" id="JAGSYN010000222">
    <property type="protein sequence ID" value="KAG7661302.1"/>
    <property type="molecule type" value="Genomic_DNA"/>
</dbReference>
<dbReference type="GO" id="GO:0003779">
    <property type="term" value="F:actin binding"/>
    <property type="evidence" value="ECO:0007669"/>
    <property type="project" value="TreeGrafter"/>
</dbReference>
<proteinExistence type="predicted"/>
<feature type="region of interest" description="Disordered" evidence="1">
    <location>
        <begin position="246"/>
        <end position="307"/>
    </location>
</feature>
<feature type="region of interest" description="Disordered" evidence="1">
    <location>
        <begin position="963"/>
        <end position="989"/>
    </location>
</feature>
<feature type="region of interest" description="Disordered" evidence="1">
    <location>
        <begin position="53"/>
        <end position="84"/>
    </location>
</feature>
<organism evidence="2 3">
    <name type="scientific">[Candida] subhashii</name>
    <dbReference type="NCBI Taxonomy" id="561895"/>
    <lineage>
        <taxon>Eukaryota</taxon>
        <taxon>Fungi</taxon>
        <taxon>Dikarya</taxon>
        <taxon>Ascomycota</taxon>
        <taxon>Saccharomycotina</taxon>
        <taxon>Pichiomycetes</taxon>
        <taxon>Debaryomycetaceae</taxon>
        <taxon>Spathaspora</taxon>
    </lineage>
</organism>
<feature type="compositionally biased region" description="Low complexity" evidence="1">
    <location>
        <begin position="585"/>
        <end position="602"/>
    </location>
</feature>
<evidence type="ECO:0000256" key="1">
    <source>
        <dbReference type="SAM" id="MobiDB-lite"/>
    </source>
</evidence>
<feature type="compositionally biased region" description="Basic and acidic residues" evidence="1">
    <location>
        <begin position="569"/>
        <end position="583"/>
    </location>
</feature>
<feature type="compositionally biased region" description="Polar residues" evidence="1">
    <location>
        <begin position="288"/>
        <end position="307"/>
    </location>
</feature>
<feature type="region of interest" description="Disordered" evidence="1">
    <location>
        <begin position="1003"/>
        <end position="1079"/>
    </location>
</feature>
<dbReference type="RefSeq" id="XP_049261535.1">
    <property type="nucleotide sequence ID" value="XM_049409234.1"/>
</dbReference>
<dbReference type="PANTHER" id="PTHR12751:SF18">
    <property type="entry name" value="PHOSPHATASE AND ACTIN REGULATOR 1"/>
    <property type="match status" value="1"/>
</dbReference>
<feature type="compositionally biased region" description="Polar residues" evidence="1">
    <location>
        <begin position="545"/>
        <end position="557"/>
    </location>
</feature>
<feature type="compositionally biased region" description="Low complexity" evidence="1">
    <location>
        <begin position="63"/>
        <end position="79"/>
    </location>
</feature>
<dbReference type="PANTHER" id="PTHR12751">
    <property type="entry name" value="PHOSPHATASE AND ACTIN REGULATOR PHACTR"/>
    <property type="match status" value="1"/>
</dbReference>
<feature type="compositionally biased region" description="Polar residues" evidence="1">
    <location>
        <begin position="340"/>
        <end position="352"/>
    </location>
</feature>
<feature type="region of interest" description="Disordered" evidence="1">
    <location>
        <begin position="1210"/>
        <end position="1257"/>
    </location>
</feature>
<feature type="region of interest" description="Disordered" evidence="1">
    <location>
        <begin position="1138"/>
        <end position="1176"/>
    </location>
</feature>
<feature type="compositionally biased region" description="Polar residues" evidence="1">
    <location>
        <begin position="246"/>
        <end position="260"/>
    </location>
</feature>
<comment type="caution">
    <text evidence="2">The sequence shown here is derived from an EMBL/GenBank/DDBJ whole genome shotgun (WGS) entry which is preliminary data.</text>
</comment>
<feature type="compositionally biased region" description="Low complexity" evidence="1">
    <location>
        <begin position="425"/>
        <end position="440"/>
    </location>
</feature>
<feature type="compositionally biased region" description="Basic and acidic residues" evidence="1">
    <location>
        <begin position="1034"/>
        <end position="1070"/>
    </location>
</feature>
<evidence type="ECO:0000313" key="2">
    <source>
        <dbReference type="EMBL" id="KAG7661302.1"/>
    </source>
</evidence>
<gene>
    <name evidence="2" type="ORF">J8A68_005194</name>
</gene>
<sequence length="1346" mass="148019">MSNSVSKDSIDEFFSDNSFYSAHSTYSNPTNHIKNVRNSIQIKSSISSRSLKDSLIDNNKYPSTKTNTTNTTNTKSNNNGSIRTSFMKASPSIKALESLLNKKQEHWQPNIISEEDDEEINNNDNKQLPHLEPSFSYSPANADSFQTFATAEEDQQQQQQHNDDDDKQSTTTKSYRMSESSIAELGYDTTPVLEKPPTVENFTPHSNNSPQLKMIDTTTNINPQRSGLFIQTNVQDLENAFDQMVNNKQQEQSQSPSKTSPPRFIKLPNYTTDHQQKQPQQPQPKKILSNQSTHSPKQSSPLNQQQKLPLAHSPIYTNYCGSDTISIHSGPTSFNVTSPLSKPTFSKHQSTLSTGSQSVFSTSSPNIKKIESLSDSPQSPKYITKPKSMLSSPSDRKPSSPVPEPPASSPRNSTQTTRTLRKVNTNSTSSFSSKTFGSQFHGTPRSRTISDISSIPGRQAPPPPPKPAVLPSQFKSQVPPSLPASAPPVVTQEKKKFSIKSLFKSKSRGHSLNKPSKDEVDYSLPKKLRSKSFSTSMLNELESKPQPSSNNRRSTLFTAFRKNKSPDNVTKHGFEDVKKKEHIVGSGLSPTPPSSASLPSTSVLENSRATGTGTTTHRTPTKYASMGNLIREVNDDDDNDADKLLPPPTLLPTYRQPVSPEENLRSPPSMLRPASYNRRGSKDSQPGQLDEDEDDTLNEKQEEIYDEENLMFHPPKKITTHGIIQTQEMEIIPPLLDSGEFGSPFQVTYSSPASSSTKTTSPRPVVSAEVSRTQSIQRAISPQLLGEALFPKSLNAHEVESIVSLERSRSMKSVRSISIKRSSFVNYDGTDDNIIQYNGPGAEPNPNGMTRSNSILKNSTSRRSNLNQELKNNSNNSIDGNILPAELMNGGGTGAGTGGVAGSSSGDDRIDDLMEFSAFIDVDNLSFSNSPKGVIARSSTPTSPTPIQSPLAAEFFQFESEHASSPVVEEPPKIEISAPPTSKESESTILMGGPTTATALVPEARQETESPIGKSRTPSPLMGDDQEEAVPKSSMEEEVHDYSDNDDKKQQVEHVEIEKQNEHEEQHDISEPDCSPIINGSVLENSPILDSAYRSNGGIHRNRPISMSFKGMHAPSFSGKLNTQPGLRISGSHQSFTISMNDDSSVGGGFGSSSEEDYDDDEDYLSDDQDMNYGNENNFSVRKIGVAPPPPILPRSASAPIPPHIVRQTRPNSLVIPPPPPPPQQPPLARPPPHFKFSHNKIPSISDQSSVTSSPRSLSSMVRWRVSSSTASPTKQQPIEKSSGVRFSSRIILYDTYNGDEYDRHPDTATCNQLTPALAQQIKEELNSFKSEMEIHIESRHYTHFF</sequence>
<feature type="compositionally biased region" description="Acidic residues" evidence="1">
    <location>
        <begin position="1154"/>
        <end position="1170"/>
    </location>
</feature>
<name>A0A8J5QDD2_9ASCO</name>
<dbReference type="GeneID" id="73471994"/>
<dbReference type="Proteomes" id="UP000694255">
    <property type="component" value="Unassembled WGS sequence"/>
</dbReference>
<evidence type="ECO:0000313" key="3">
    <source>
        <dbReference type="Proteomes" id="UP000694255"/>
    </source>
</evidence>
<feature type="region of interest" description="Disordered" evidence="1">
    <location>
        <begin position="340"/>
        <end position="708"/>
    </location>
</feature>
<dbReference type="GO" id="GO:0030036">
    <property type="term" value="P:actin cytoskeleton organization"/>
    <property type="evidence" value="ECO:0007669"/>
    <property type="project" value="TreeGrafter"/>
</dbReference>
<feature type="compositionally biased region" description="Polar residues" evidence="1">
    <location>
        <begin position="1266"/>
        <end position="1280"/>
    </location>
</feature>
<feature type="region of interest" description="Disordered" evidence="1">
    <location>
        <begin position="112"/>
        <end position="191"/>
    </location>
</feature>
<keyword evidence="3" id="KW-1185">Reference proteome</keyword>
<feature type="compositionally biased region" description="Pro residues" evidence="1">
    <location>
        <begin position="1216"/>
        <end position="1234"/>
    </location>
</feature>
<feature type="compositionally biased region" description="Polar residues" evidence="1">
    <location>
        <begin position="411"/>
        <end position="424"/>
    </location>
</feature>
<protein>
    <submittedName>
        <fullName evidence="2">BNI4</fullName>
    </submittedName>
</protein>
<accession>A0A8J5QDD2</accession>
<reference evidence="2 3" key="1">
    <citation type="journal article" date="2021" name="DNA Res.">
        <title>Genome analysis of Candida subhashii reveals its hybrid nature and dual mitochondrial genome conformations.</title>
        <authorList>
            <person name="Mixao V."/>
            <person name="Hegedusova E."/>
            <person name="Saus E."/>
            <person name="Pryszcz L.P."/>
            <person name="Cillingova A."/>
            <person name="Nosek J."/>
            <person name="Gabaldon T."/>
        </authorList>
    </citation>
    <scope>NUCLEOTIDE SEQUENCE [LARGE SCALE GENOMIC DNA]</scope>
    <source>
        <strain evidence="2 3">CBS 10753</strain>
    </source>
</reference>
<dbReference type="OrthoDB" id="5563016at2759"/>
<feature type="compositionally biased region" description="Low complexity" evidence="1">
    <location>
        <begin position="277"/>
        <end position="286"/>
    </location>
</feature>
<feature type="region of interest" description="Disordered" evidence="1">
    <location>
        <begin position="1264"/>
        <end position="1283"/>
    </location>
</feature>
<feature type="compositionally biased region" description="Low complexity" evidence="1">
    <location>
        <begin position="353"/>
        <end position="364"/>
    </location>
</feature>
<feature type="compositionally biased region" description="Polar residues" evidence="1">
    <location>
        <begin position="169"/>
        <end position="181"/>
    </location>
</feature>
<feature type="compositionally biased region" description="Pro residues" evidence="1">
    <location>
        <begin position="459"/>
        <end position="468"/>
    </location>
</feature>
<feature type="compositionally biased region" description="Polar residues" evidence="1">
    <location>
        <begin position="135"/>
        <end position="149"/>
    </location>
</feature>